<sequence length="119" mass="13544">MPATLIESHPLVEETRNQVAVKRGPVVYCVESVDQQEVKVADIIIPADIKFEVKPARIENGSVMSLVGRAQRRPADNWRETLYRELNTSLQPVSVTLIPYYAWANRGRSDMAVWLPLKR</sequence>
<dbReference type="Pfam" id="PF20737">
    <property type="entry name" value="Glyco_hydro127C"/>
    <property type="match status" value="1"/>
</dbReference>
<gene>
    <name evidence="2" type="ORF">MKQ68_10515</name>
</gene>
<accession>A0ABY6J7B3</accession>
<evidence type="ECO:0000313" key="3">
    <source>
        <dbReference type="Proteomes" id="UP001162741"/>
    </source>
</evidence>
<feature type="domain" description="Non-reducing end beta-L-arabinofuranosidase-like GH127 C-terminal" evidence="1">
    <location>
        <begin position="5"/>
        <end position="116"/>
    </location>
</feature>
<dbReference type="RefSeq" id="WP_264283255.1">
    <property type="nucleotide sequence ID" value="NZ_CP107006.1"/>
</dbReference>
<reference evidence="2" key="1">
    <citation type="submission" date="2022-10" db="EMBL/GenBank/DDBJ databases">
        <title>Chitinophaga sp. nov., isolated from soil.</title>
        <authorList>
            <person name="Jeon C.O."/>
        </authorList>
    </citation>
    <scope>NUCLEOTIDE SEQUENCE</scope>
    <source>
        <strain evidence="2">R8</strain>
    </source>
</reference>
<organism evidence="2 3">
    <name type="scientific">Chitinophaga horti</name>
    <dbReference type="NCBI Taxonomy" id="2920382"/>
    <lineage>
        <taxon>Bacteria</taxon>
        <taxon>Pseudomonadati</taxon>
        <taxon>Bacteroidota</taxon>
        <taxon>Chitinophagia</taxon>
        <taxon>Chitinophagales</taxon>
        <taxon>Chitinophagaceae</taxon>
        <taxon>Chitinophaga</taxon>
    </lineage>
</organism>
<dbReference type="Proteomes" id="UP001162741">
    <property type="component" value="Chromosome"/>
</dbReference>
<protein>
    <recommendedName>
        <fullName evidence="1">Non-reducing end beta-L-arabinofuranosidase-like GH127 C-terminal domain-containing protein</fullName>
    </recommendedName>
</protein>
<dbReference type="PANTHER" id="PTHR43465">
    <property type="entry name" value="DUF1680 DOMAIN PROTEIN (AFU_ORTHOLOGUE AFUA_1G08910)"/>
    <property type="match status" value="1"/>
</dbReference>
<keyword evidence="3" id="KW-1185">Reference proteome</keyword>
<evidence type="ECO:0000313" key="2">
    <source>
        <dbReference type="EMBL" id="UYQ95533.1"/>
    </source>
</evidence>
<dbReference type="PANTHER" id="PTHR43465:SF1">
    <property type="entry name" value="NON-REDUCING END BETA-L-ARABINOFURANOSIDASE"/>
    <property type="match status" value="1"/>
</dbReference>
<evidence type="ECO:0000259" key="1">
    <source>
        <dbReference type="Pfam" id="PF20737"/>
    </source>
</evidence>
<dbReference type="EMBL" id="CP107006">
    <property type="protein sequence ID" value="UYQ95533.1"/>
    <property type="molecule type" value="Genomic_DNA"/>
</dbReference>
<dbReference type="InterPro" id="IPR049174">
    <property type="entry name" value="Beta-AFase-like"/>
</dbReference>
<name>A0ABY6J7B3_9BACT</name>
<proteinExistence type="predicted"/>
<dbReference type="InterPro" id="IPR049049">
    <property type="entry name" value="Beta-AFase-like_GH127_C"/>
</dbReference>